<dbReference type="InterPro" id="IPR008969">
    <property type="entry name" value="CarboxyPept-like_regulatory"/>
</dbReference>
<name>A0ABW2RPH5_9BACL</name>
<organism evidence="2 3">
    <name type="scientific">Laceyella putida</name>
    <dbReference type="NCBI Taxonomy" id="110101"/>
    <lineage>
        <taxon>Bacteria</taxon>
        <taxon>Bacillati</taxon>
        <taxon>Bacillota</taxon>
        <taxon>Bacilli</taxon>
        <taxon>Bacillales</taxon>
        <taxon>Thermoactinomycetaceae</taxon>
        <taxon>Laceyella</taxon>
    </lineage>
</organism>
<dbReference type="EMBL" id="JBHTBW010000066">
    <property type="protein sequence ID" value="MFC7442963.1"/>
    <property type="molecule type" value="Genomic_DNA"/>
</dbReference>
<gene>
    <name evidence="2" type="ORF">ACFQNG_17990</name>
</gene>
<proteinExistence type="predicted"/>
<sequence>MDKRLVMLYFLIIPMIVLTSILVQGILESFREVSRFAVARGVVTDTTGKPMREVSVEIVPVGQKNSRNYIRLSDRNGRWHWEVPPGVYNIHLRKKGFRPHNIDSVKIGPKNVLTWKTALTPWKGKAVMRKGDSSWEH</sequence>
<evidence type="ECO:0000256" key="1">
    <source>
        <dbReference type="SAM" id="Phobius"/>
    </source>
</evidence>
<keyword evidence="3" id="KW-1185">Reference proteome</keyword>
<feature type="transmembrane region" description="Helical" evidence="1">
    <location>
        <begin position="6"/>
        <end position="27"/>
    </location>
</feature>
<dbReference type="Gene3D" id="2.60.40.1120">
    <property type="entry name" value="Carboxypeptidase-like, regulatory domain"/>
    <property type="match status" value="1"/>
</dbReference>
<keyword evidence="1" id="KW-0472">Membrane</keyword>
<dbReference type="Pfam" id="PF13620">
    <property type="entry name" value="CarboxypepD_reg"/>
    <property type="match status" value="1"/>
</dbReference>
<evidence type="ECO:0000313" key="2">
    <source>
        <dbReference type="EMBL" id="MFC7442963.1"/>
    </source>
</evidence>
<protein>
    <submittedName>
        <fullName evidence="2">Carboxypeptidase-like regulatory domain-containing protein</fullName>
    </submittedName>
</protein>
<accession>A0ABW2RPH5</accession>
<evidence type="ECO:0000313" key="3">
    <source>
        <dbReference type="Proteomes" id="UP001596500"/>
    </source>
</evidence>
<reference evidence="3" key="1">
    <citation type="journal article" date="2019" name="Int. J. Syst. Evol. Microbiol.">
        <title>The Global Catalogue of Microorganisms (GCM) 10K type strain sequencing project: providing services to taxonomists for standard genome sequencing and annotation.</title>
        <authorList>
            <consortium name="The Broad Institute Genomics Platform"/>
            <consortium name="The Broad Institute Genome Sequencing Center for Infectious Disease"/>
            <person name="Wu L."/>
            <person name="Ma J."/>
        </authorList>
    </citation>
    <scope>NUCLEOTIDE SEQUENCE [LARGE SCALE GENOMIC DNA]</scope>
    <source>
        <strain evidence="3">CGMCC 1.12942</strain>
    </source>
</reference>
<keyword evidence="1" id="KW-0812">Transmembrane</keyword>
<keyword evidence="1" id="KW-1133">Transmembrane helix</keyword>
<dbReference type="RefSeq" id="WP_379867191.1">
    <property type="nucleotide sequence ID" value="NZ_JBHTBW010000066.1"/>
</dbReference>
<dbReference type="SUPFAM" id="SSF49464">
    <property type="entry name" value="Carboxypeptidase regulatory domain-like"/>
    <property type="match status" value="1"/>
</dbReference>
<dbReference type="Proteomes" id="UP001596500">
    <property type="component" value="Unassembled WGS sequence"/>
</dbReference>
<comment type="caution">
    <text evidence="2">The sequence shown here is derived from an EMBL/GenBank/DDBJ whole genome shotgun (WGS) entry which is preliminary data.</text>
</comment>